<dbReference type="PANTHER" id="PTHR12110">
    <property type="entry name" value="HYDROXYPYRUVATE ISOMERASE"/>
    <property type="match status" value="1"/>
</dbReference>
<dbReference type="SUPFAM" id="SSF51658">
    <property type="entry name" value="Xylose isomerase-like"/>
    <property type="match status" value="1"/>
</dbReference>
<keyword evidence="3" id="KW-1185">Reference proteome</keyword>
<sequence>MSGEGARAPVVVQPREPHFDETVALAVEHGYELELIHLADPAVLDGFDAGEAKTLSRRLASYQGRLWQHGPFLDLYVNSPDESIRRASEQRIEQSLRIAEAIGAERVVFHTNHLPCTTRAAYTLRWQETSAAFWSRMCAAFDGRIVLENMWDDGPGLMRPVLDQVPRLLACLDTGHANVFSAAPLADWVSGLADRLAYIHLSDNLGDADDALPPGDGVIDWPAFTAAVRRHAPRAAVMIGMDTGGLPAVREALARMERTGIHPFAAAAGKESE</sequence>
<dbReference type="InterPro" id="IPR013022">
    <property type="entry name" value="Xyl_isomerase-like_TIM-brl"/>
</dbReference>
<dbReference type="PANTHER" id="PTHR12110:SF21">
    <property type="entry name" value="XYLOSE ISOMERASE-LIKE TIM BARREL DOMAIN-CONTAINING PROTEIN"/>
    <property type="match status" value="1"/>
</dbReference>
<dbReference type="EMBL" id="BAABKC010000141">
    <property type="protein sequence ID" value="GAA5080945.1"/>
    <property type="molecule type" value="Genomic_DNA"/>
</dbReference>
<proteinExistence type="predicted"/>
<evidence type="ECO:0000259" key="1">
    <source>
        <dbReference type="Pfam" id="PF01261"/>
    </source>
</evidence>
<accession>A0ABP9LMP2</accession>
<comment type="caution">
    <text evidence="2">The sequence shown here is derived from an EMBL/GenBank/DDBJ whole genome shotgun (WGS) entry which is preliminary data.</text>
</comment>
<evidence type="ECO:0000313" key="3">
    <source>
        <dbReference type="Proteomes" id="UP001500124"/>
    </source>
</evidence>
<dbReference type="InterPro" id="IPR050312">
    <property type="entry name" value="IolE/XylAMocC-like"/>
</dbReference>
<dbReference type="Proteomes" id="UP001500124">
    <property type="component" value="Unassembled WGS sequence"/>
</dbReference>
<dbReference type="Gene3D" id="3.20.20.150">
    <property type="entry name" value="Divalent-metal-dependent TIM barrel enzymes"/>
    <property type="match status" value="1"/>
</dbReference>
<dbReference type="Pfam" id="PF01261">
    <property type="entry name" value="AP_endonuc_2"/>
    <property type="match status" value="1"/>
</dbReference>
<name>A0ABP9LMP2_9ACTN</name>
<organism evidence="2 3">
    <name type="scientific">Streptomyces similanensis</name>
    <dbReference type="NCBI Taxonomy" id="1274988"/>
    <lineage>
        <taxon>Bacteria</taxon>
        <taxon>Bacillati</taxon>
        <taxon>Actinomycetota</taxon>
        <taxon>Actinomycetes</taxon>
        <taxon>Kitasatosporales</taxon>
        <taxon>Streptomycetaceae</taxon>
        <taxon>Streptomyces</taxon>
    </lineage>
</organism>
<dbReference type="InterPro" id="IPR036237">
    <property type="entry name" value="Xyl_isomerase-like_sf"/>
</dbReference>
<protein>
    <recommendedName>
        <fullName evidence="1">Xylose isomerase-like TIM barrel domain-containing protein</fullName>
    </recommendedName>
</protein>
<gene>
    <name evidence="2" type="ORF">GCM10023336_74480</name>
</gene>
<reference evidence="3" key="1">
    <citation type="journal article" date="2019" name="Int. J. Syst. Evol. Microbiol.">
        <title>The Global Catalogue of Microorganisms (GCM) 10K type strain sequencing project: providing services to taxonomists for standard genome sequencing and annotation.</title>
        <authorList>
            <consortium name="The Broad Institute Genomics Platform"/>
            <consortium name="The Broad Institute Genome Sequencing Center for Infectious Disease"/>
            <person name="Wu L."/>
            <person name="Ma J."/>
        </authorList>
    </citation>
    <scope>NUCLEOTIDE SEQUENCE [LARGE SCALE GENOMIC DNA]</scope>
    <source>
        <strain evidence="3">JCM 18410</strain>
    </source>
</reference>
<evidence type="ECO:0000313" key="2">
    <source>
        <dbReference type="EMBL" id="GAA5080945.1"/>
    </source>
</evidence>
<feature type="domain" description="Xylose isomerase-like TIM barrel" evidence="1">
    <location>
        <begin position="24"/>
        <end position="252"/>
    </location>
</feature>